<name>Q6MR34_BDEBA</name>
<dbReference type="InterPro" id="IPR002930">
    <property type="entry name" value="GCV_H"/>
</dbReference>
<organism evidence="4 5">
    <name type="scientific">Bdellovibrio bacteriovorus (strain ATCC 15356 / DSM 50701 / NCIMB 9529 / HD100)</name>
    <dbReference type="NCBI Taxonomy" id="264462"/>
    <lineage>
        <taxon>Bacteria</taxon>
        <taxon>Pseudomonadati</taxon>
        <taxon>Bdellovibrionota</taxon>
        <taxon>Bdellovibrionia</taxon>
        <taxon>Bdellovibrionales</taxon>
        <taxon>Pseudobdellovibrionaceae</taxon>
        <taxon>Bdellovibrio</taxon>
    </lineage>
</organism>
<feature type="region of interest" description="Disordered" evidence="2">
    <location>
        <begin position="102"/>
        <end position="138"/>
    </location>
</feature>
<dbReference type="SUPFAM" id="SSF51230">
    <property type="entry name" value="Single hybrid motif"/>
    <property type="match status" value="1"/>
</dbReference>
<dbReference type="eggNOG" id="COG0509">
    <property type="taxonomic scope" value="Bacteria"/>
</dbReference>
<dbReference type="Proteomes" id="UP000008080">
    <property type="component" value="Chromosome"/>
</dbReference>
<dbReference type="InterPro" id="IPR011053">
    <property type="entry name" value="Single_hybrid_motif"/>
</dbReference>
<dbReference type="Pfam" id="PF01597">
    <property type="entry name" value="GCV_H"/>
    <property type="match status" value="1"/>
</dbReference>
<dbReference type="GO" id="GO:0005829">
    <property type="term" value="C:cytosol"/>
    <property type="evidence" value="ECO:0007669"/>
    <property type="project" value="TreeGrafter"/>
</dbReference>
<dbReference type="PANTHER" id="PTHR11715:SF3">
    <property type="entry name" value="GLYCINE CLEAVAGE SYSTEM H PROTEIN-RELATED"/>
    <property type="match status" value="1"/>
</dbReference>
<feature type="domain" description="Lipoyl-binding" evidence="3">
    <location>
        <begin position="21"/>
        <end position="103"/>
    </location>
</feature>
<dbReference type="GO" id="GO:0009249">
    <property type="term" value="P:protein lipoylation"/>
    <property type="evidence" value="ECO:0007669"/>
    <property type="project" value="TreeGrafter"/>
</dbReference>
<evidence type="ECO:0000259" key="3">
    <source>
        <dbReference type="PROSITE" id="PS50968"/>
    </source>
</evidence>
<keyword evidence="1" id="KW-0450">Lipoyl</keyword>
<reference evidence="4 5" key="1">
    <citation type="journal article" date="2004" name="Science">
        <title>A predator unmasked: life cycle of Bdellovibrio bacteriovorus from a genomic perspective.</title>
        <authorList>
            <person name="Rendulic S."/>
            <person name="Jagtap P."/>
            <person name="Rosinus A."/>
            <person name="Eppinger M."/>
            <person name="Baar C."/>
            <person name="Lanz C."/>
            <person name="Keller H."/>
            <person name="Lambert C."/>
            <person name="Evans K.J."/>
            <person name="Goesmann A."/>
            <person name="Meyer F."/>
            <person name="Sockett R.E."/>
            <person name="Schuster S.C."/>
        </authorList>
    </citation>
    <scope>NUCLEOTIDE SEQUENCE [LARGE SCALE GENOMIC DNA]</scope>
    <source>
        <strain evidence="5">ATCC 15356 / DSM 50701 / NCIMB 9529 / HD100</strain>
    </source>
</reference>
<dbReference type="InterPro" id="IPR000089">
    <property type="entry name" value="Biotin_lipoyl"/>
</dbReference>
<sequence length="138" mass="15634">MASDDVRNFMGYLWIRKEDGLITIGINEDGLEDFESISSVDLPAENEQVEEDVVIGTLETDDGPLDIYTPVAGTVVEVNSQVIDDPSLIMEDPYEEGWLIRIEADEEADEDDEDEDDDDDDDDDDEDEDDDYEDEDED</sequence>
<dbReference type="RefSeq" id="WP_011162865.1">
    <property type="nucleotide sequence ID" value="NC_005363.1"/>
</dbReference>
<gene>
    <name evidence="4" type="primary">gcvH</name>
    <name evidence="4" type="ordered locus">Bd0266</name>
</gene>
<feature type="compositionally biased region" description="Acidic residues" evidence="2">
    <location>
        <begin position="104"/>
        <end position="138"/>
    </location>
</feature>
<dbReference type="STRING" id="264462.Bd0266"/>
<evidence type="ECO:0000313" key="4">
    <source>
        <dbReference type="EMBL" id="CAE77924.1"/>
    </source>
</evidence>
<dbReference type="InterPro" id="IPR033753">
    <property type="entry name" value="GCV_H/Fam206"/>
</dbReference>
<dbReference type="PANTHER" id="PTHR11715">
    <property type="entry name" value="GLYCINE CLEAVAGE SYSTEM H PROTEIN"/>
    <property type="match status" value="1"/>
</dbReference>
<dbReference type="GeneID" id="93011400"/>
<dbReference type="GO" id="GO:0019464">
    <property type="term" value="P:glycine decarboxylation via glycine cleavage system"/>
    <property type="evidence" value="ECO:0007669"/>
    <property type="project" value="InterPro"/>
</dbReference>
<proteinExistence type="predicted"/>
<keyword evidence="5" id="KW-1185">Reference proteome</keyword>
<dbReference type="AlphaFoldDB" id="Q6MR34"/>
<evidence type="ECO:0000313" key="5">
    <source>
        <dbReference type="Proteomes" id="UP000008080"/>
    </source>
</evidence>
<evidence type="ECO:0000256" key="2">
    <source>
        <dbReference type="SAM" id="MobiDB-lite"/>
    </source>
</evidence>
<evidence type="ECO:0000256" key="1">
    <source>
        <dbReference type="ARBA" id="ARBA00022823"/>
    </source>
</evidence>
<dbReference type="GO" id="GO:0005960">
    <property type="term" value="C:glycine cleavage complex"/>
    <property type="evidence" value="ECO:0007669"/>
    <property type="project" value="InterPro"/>
</dbReference>
<dbReference type="PROSITE" id="PS50968">
    <property type="entry name" value="BIOTINYL_LIPOYL"/>
    <property type="match status" value="1"/>
</dbReference>
<protein>
    <submittedName>
        <fullName evidence="4">Glycine cleavage system protein H homologue</fullName>
    </submittedName>
</protein>
<dbReference type="Gene3D" id="2.40.50.100">
    <property type="match status" value="1"/>
</dbReference>
<dbReference type="KEGG" id="bba:Bd0266"/>
<dbReference type="CDD" id="cd06848">
    <property type="entry name" value="GCS_H"/>
    <property type="match status" value="1"/>
</dbReference>
<dbReference type="HOGENOM" id="CLU_1871365_0_0_7"/>
<dbReference type="EMBL" id="BX842646">
    <property type="protein sequence ID" value="CAE77924.1"/>
    <property type="molecule type" value="Genomic_DNA"/>
</dbReference>
<accession>Q6MR34</accession>